<reference evidence="1" key="2">
    <citation type="submission" date="2013-05" db="EMBL/GenBank/DDBJ databases">
        <authorList>
            <person name="Carter J.-M."/>
            <person name="Baker S.C."/>
            <person name="Pink R."/>
            <person name="Carter D.R.F."/>
            <person name="Collins A."/>
            <person name="Tomlin J."/>
            <person name="Gibbs M."/>
            <person name="Breuker C.J."/>
        </authorList>
    </citation>
    <scope>NUCLEOTIDE SEQUENCE</scope>
    <source>
        <tissue evidence="1">Ovary</tissue>
    </source>
</reference>
<dbReference type="SUPFAM" id="SSF53756">
    <property type="entry name" value="UDP-Glycosyltransferase/glycogen phosphorylase"/>
    <property type="match status" value="1"/>
</dbReference>
<name>S4NKR2_9NEOP</name>
<keyword evidence="1" id="KW-0808">Transferase</keyword>
<sequence>PSKSHFHLMKGLVYPLLEAGHQVTWITTYPGTKPVQNLTYVDVSHLEKLVEHIDMNNNRFNGIHMVKQFAWNISRSALETPAV</sequence>
<dbReference type="AlphaFoldDB" id="S4NKR2"/>
<organism evidence="1">
    <name type="scientific">Pararge aegeria</name>
    <name type="common">speckled wood butterfly</name>
    <dbReference type="NCBI Taxonomy" id="116150"/>
    <lineage>
        <taxon>Eukaryota</taxon>
        <taxon>Metazoa</taxon>
        <taxon>Ecdysozoa</taxon>
        <taxon>Arthropoda</taxon>
        <taxon>Hexapoda</taxon>
        <taxon>Insecta</taxon>
        <taxon>Pterygota</taxon>
        <taxon>Neoptera</taxon>
        <taxon>Endopterygota</taxon>
        <taxon>Lepidoptera</taxon>
        <taxon>Glossata</taxon>
        <taxon>Ditrysia</taxon>
        <taxon>Papilionoidea</taxon>
        <taxon>Nymphalidae</taxon>
        <taxon>Satyrinae</taxon>
        <taxon>Satyrini</taxon>
        <taxon>Parargina</taxon>
        <taxon>Pararge</taxon>
    </lineage>
</organism>
<proteinExistence type="predicted"/>
<reference evidence="1" key="1">
    <citation type="journal article" date="2013" name="BMC Genomics">
        <title>Unscrambling butterfly oogenesis.</title>
        <authorList>
            <person name="Carter J.M."/>
            <person name="Baker S.C."/>
            <person name="Pink R."/>
            <person name="Carter D.R."/>
            <person name="Collins A."/>
            <person name="Tomlin J."/>
            <person name="Gibbs M."/>
            <person name="Breuker C.J."/>
        </authorList>
    </citation>
    <scope>NUCLEOTIDE SEQUENCE</scope>
    <source>
        <tissue evidence="1">Ovary</tissue>
    </source>
</reference>
<accession>S4NKR2</accession>
<feature type="non-terminal residue" evidence="1">
    <location>
        <position position="83"/>
    </location>
</feature>
<feature type="non-terminal residue" evidence="1">
    <location>
        <position position="1"/>
    </location>
</feature>
<evidence type="ECO:0000313" key="1">
    <source>
        <dbReference type="EMBL" id="JAA77644.1"/>
    </source>
</evidence>
<protein>
    <submittedName>
        <fullName evidence="1">UDP-glucosyltransferase</fullName>
    </submittedName>
</protein>
<dbReference type="EMBL" id="GAIX01014916">
    <property type="protein sequence ID" value="JAA77644.1"/>
    <property type="molecule type" value="Transcribed_RNA"/>
</dbReference>
<dbReference type="GO" id="GO:0016740">
    <property type="term" value="F:transferase activity"/>
    <property type="evidence" value="ECO:0007669"/>
    <property type="project" value="UniProtKB-KW"/>
</dbReference>